<dbReference type="KEGG" id="fse:DI487_08020"/>
<dbReference type="InterPro" id="IPR015943">
    <property type="entry name" value="WD40/YVTN_repeat-like_dom_sf"/>
</dbReference>
<dbReference type="PANTHER" id="PTHR36220">
    <property type="entry name" value="UNNAMED PRODUCT"/>
    <property type="match status" value="1"/>
</dbReference>
<sequence>MRKTILFILLLCSFTLLGQTQIGQTIYGENANDLLSQVSLSTDGTIMAVGTPDSNNLTGYVKVYQRNGNNWQQIGQKLEGGNPNEQFGNSLSLSADGTILAVGSIAYSTNILYVGKVSIYQFSGGNWTAIGQDITGSSAYEYLGASIALSDDGSILAIGAPSNSSTVPSYTVTYQYNGYSWIQMGQILYEEGISDYNGKSVALSADGTILASGAHYNDGGGANSGHVRIYSFNGLSWQQLGTDINGEYDYNYFGYSLSLSADGTIAAIGAPEGGGYGYVKTFQYNGNDWQQMGQKIEGDVFYGSFGGSVSLSHDGTFLSSGSYLGTVGGYEYVRAYHYNGSIWEQLGNDITADTNLDRIGWCVSLSGNGSSLAVSAPRNDANGTDSGQVKVYDLTTVLASETFILNSFTLYPNPVENLININFQNDLSFVQATIYNQSGQLIQTPQSLPVNVSDLASGTYFIEIVTHEGKEIRRFVKK</sequence>
<protein>
    <recommendedName>
        <fullName evidence="3">Secretion system C-terminal sorting domain-containing protein</fullName>
    </recommendedName>
</protein>
<dbReference type="SUPFAM" id="SSF82171">
    <property type="entry name" value="DPP6 N-terminal domain-like"/>
    <property type="match status" value="1"/>
</dbReference>
<keyword evidence="1 2" id="KW-0732">Signal</keyword>
<reference evidence="4 5" key="1">
    <citation type="submission" date="2018-05" db="EMBL/GenBank/DDBJ databases">
        <title>Flavobacterium sp. MEBiC07310.</title>
        <authorList>
            <person name="Baek K."/>
        </authorList>
    </citation>
    <scope>NUCLEOTIDE SEQUENCE [LARGE SCALE GENOMIC DNA]</scope>
    <source>
        <strain evidence="4 5">MEBiC07310</strain>
    </source>
</reference>
<organism evidence="4 5">
    <name type="scientific">Flavobacterium sediminis</name>
    <dbReference type="NCBI Taxonomy" id="2201181"/>
    <lineage>
        <taxon>Bacteria</taxon>
        <taxon>Pseudomonadati</taxon>
        <taxon>Bacteroidota</taxon>
        <taxon>Flavobacteriia</taxon>
        <taxon>Flavobacteriales</taxon>
        <taxon>Flavobacteriaceae</taxon>
        <taxon>Flavobacterium</taxon>
    </lineage>
</organism>
<dbReference type="PANTHER" id="PTHR36220:SF1">
    <property type="entry name" value="GAMMA TUBULIN COMPLEX COMPONENT C-TERMINAL DOMAIN-CONTAINING PROTEIN"/>
    <property type="match status" value="1"/>
</dbReference>
<dbReference type="Gene3D" id="2.130.10.10">
    <property type="entry name" value="YVTN repeat-like/Quinoprotein amine dehydrogenase"/>
    <property type="match status" value="1"/>
</dbReference>
<dbReference type="RefSeq" id="WP_109569182.1">
    <property type="nucleotide sequence ID" value="NZ_CP029463.1"/>
</dbReference>
<feature type="signal peptide" evidence="2">
    <location>
        <begin position="1"/>
        <end position="18"/>
    </location>
</feature>
<dbReference type="Pfam" id="PF18962">
    <property type="entry name" value="Por_Secre_tail"/>
    <property type="match status" value="1"/>
</dbReference>
<accession>A0A2U8QVJ5</accession>
<evidence type="ECO:0000259" key="3">
    <source>
        <dbReference type="Pfam" id="PF18962"/>
    </source>
</evidence>
<dbReference type="EMBL" id="CP029463">
    <property type="protein sequence ID" value="AWM13815.1"/>
    <property type="molecule type" value="Genomic_DNA"/>
</dbReference>
<dbReference type="InterPro" id="IPR026444">
    <property type="entry name" value="Secre_tail"/>
</dbReference>
<dbReference type="OrthoDB" id="1403372at2"/>
<dbReference type="AlphaFoldDB" id="A0A2U8QVJ5"/>
<feature type="chain" id="PRO_5016149888" description="Secretion system C-terminal sorting domain-containing protein" evidence="2">
    <location>
        <begin position="19"/>
        <end position="478"/>
    </location>
</feature>
<dbReference type="Proteomes" id="UP000245429">
    <property type="component" value="Chromosome"/>
</dbReference>
<name>A0A2U8QVJ5_9FLAO</name>
<keyword evidence="5" id="KW-1185">Reference proteome</keyword>
<dbReference type="NCBIfam" id="TIGR04183">
    <property type="entry name" value="Por_Secre_tail"/>
    <property type="match status" value="1"/>
</dbReference>
<gene>
    <name evidence="4" type="ORF">DI487_08020</name>
</gene>
<feature type="domain" description="Secretion system C-terminal sorting" evidence="3">
    <location>
        <begin position="410"/>
        <end position="475"/>
    </location>
</feature>
<evidence type="ECO:0000313" key="4">
    <source>
        <dbReference type="EMBL" id="AWM13815.1"/>
    </source>
</evidence>
<proteinExistence type="predicted"/>
<evidence type="ECO:0000256" key="1">
    <source>
        <dbReference type="ARBA" id="ARBA00022729"/>
    </source>
</evidence>
<evidence type="ECO:0000256" key="2">
    <source>
        <dbReference type="SAM" id="SignalP"/>
    </source>
</evidence>
<evidence type="ECO:0000313" key="5">
    <source>
        <dbReference type="Proteomes" id="UP000245429"/>
    </source>
</evidence>